<evidence type="ECO:0000256" key="9">
    <source>
        <dbReference type="ARBA" id="ARBA00022771"/>
    </source>
</evidence>
<evidence type="ECO:0000256" key="2">
    <source>
        <dbReference type="ARBA" id="ARBA00004167"/>
    </source>
</evidence>
<dbReference type="PANTHER" id="PTHR46279">
    <property type="entry name" value="RING/U-BOX SUPERFAMILY PROTEIN"/>
    <property type="match status" value="1"/>
</dbReference>
<feature type="chain" id="PRO_5041897638" description="RING-type E3 ubiquitin transferase" evidence="16">
    <location>
        <begin position="24"/>
        <end position="336"/>
    </location>
</feature>
<evidence type="ECO:0000256" key="15">
    <source>
        <dbReference type="SAM" id="Phobius"/>
    </source>
</evidence>
<evidence type="ECO:0000256" key="1">
    <source>
        <dbReference type="ARBA" id="ARBA00000900"/>
    </source>
</evidence>
<feature type="domain" description="Wall-associated receptor kinase galacturonan-binding" evidence="17">
    <location>
        <begin position="33"/>
        <end position="111"/>
    </location>
</feature>
<evidence type="ECO:0000256" key="7">
    <source>
        <dbReference type="ARBA" id="ARBA00022723"/>
    </source>
</evidence>
<protein>
    <recommendedName>
        <fullName evidence="4">RING-type E3 ubiquitin transferase</fullName>
        <ecNumber evidence="4">2.3.2.27</ecNumber>
    </recommendedName>
</protein>
<name>A0AAD8IJV9_9APIA</name>
<dbReference type="GO" id="GO:0008270">
    <property type="term" value="F:zinc ion binding"/>
    <property type="evidence" value="ECO:0007669"/>
    <property type="project" value="UniProtKB-KW"/>
</dbReference>
<evidence type="ECO:0000313" key="18">
    <source>
        <dbReference type="EMBL" id="KAK1385888.1"/>
    </source>
</evidence>
<keyword evidence="8 16" id="KW-0732">Signal</keyword>
<keyword evidence="5" id="KW-0808">Transferase</keyword>
<keyword evidence="11" id="KW-0862">Zinc</keyword>
<reference evidence="18" key="2">
    <citation type="submission" date="2023-05" db="EMBL/GenBank/DDBJ databases">
        <authorList>
            <person name="Schelkunov M.I."/>
        </authorList>
    </citation>
    <scope>NUCLEOTIDE SEQUENCE</scope>
    <source>
        <strain evidence="18">Hsosn_3</strain>
        <tissue evidence="18">Leaf</tissue>
    </source>
</reference>
<dbReference type="PANTHER" id="PTHR46279:SF9">
    <property type="entry name" value="OS01G0116300 PROTEIN"/>
    <property type="match status" value="1"/>
</dbReference>
<evidence type="ECO:0000256" key="4">
    <source>
        <dbReference type="ARBA" id="ARBA00012483"/>
    </source>
</evidence>
<keyword evidence="9" id="KW-0863">Zinc-finger</keyword>
<evidence type="ECO:0000256" key="10">
    <source>
        <dbReference type="ARBA" id="ARBA00022786"/>
    </source>
</evidence>
<feature type="transmembrane region" description="Helical" evidence="15">
    <location>
        <begin position="262"/>
        <end position="284"/>
    </location>
</feature>
<keyword evidence="13 15" id="KW-0472">Membrane</keyword>
<reference evidence="18" key="1">
    <citation type="submission" date="2023-02" db="EMBL/GenBank/DDBJ databases">
        <title>Genome of toxic invasive species Heracleum sosnowskyi carries increased number of genes despite the absence of recent whole-genome duplications.</title>
        <authorList>
            <person name="Schelkunov M."/>
            <person name="Shtratnikova V."/>
            <person name="Makarenko M."/>
            <person name="Klepikova A."/>
            <person name="Omelchenko D."/>
            <person name="Novikova G."/>
            <person name="Obukhova E."/>
            <person name="Bogdanov V."/>
            <person name="Penin A."/>
            <person name="Logacheva M."/>
        </authorList>
    </citation>
    <scope>NUCLEOTIDE SEQUENCE</scope>
    <source>
        <strain evidence="18">Hsosn_3</strain>
        <tissue evidence="18">Leaf</tissue>
    </source>
</reference>
<keyword evidence="7" id="KW-0479">Metal-binding</keyword>
<evidence type="ECO:0000313" key="19">
    <source>
        <dbReference type="Proteomes" id="UP001237642"/>
    </source>
</evidence>
<proteinExistence type="inferred from homology"/>
<evidence type="ECO:0000259" key="17">
    <source>
        <dbReference type="Pfam" id="PF13947"/>
    </source>
</evidence>
<comment type="pathway">
    <text evidence="3">Protein modification; protein ubiquitination.</text>
</comment>
<keyword evidence="19" id="KW-1185">Reference proteome</keyword>
<feature type="signal peptide" evidence="16">
    <location>
        <begin position="1"/>
        <end position="23"/>
    </location>
</feature>
<evidence type="ECO:0000256" key="13">
    <source>
        <dbReference type="ARBA" id="ARBA00023136"/>
    </source>
</evidence>
<evidence type="ECO:0000256" key="6">
    <source>
        <dbReference type="ARBA" id="ARBA00022692"/>
    </source>
</evidence>
<dbReference type="InterPro" id="IPR046948">
    <property type="entry name" value="ATL20-22-like"/>
</dbReference>
<evidence type="ECO:0000256" key="12">
    <source>
        <dbReference type="ARBA" id="ARBA00022989"/>
    </source>
</evidence>
<organism evidence="18 19">
    <name type="scientific">Heracleum sosnowskyi</name>
    <dbReference type="NCBI Taxonomy" id="360622"/>
    <lineage>
        <taxon>Eukaryota</taxon>
        <taxon>Viridiplantae</taxon>
        <taxon>Streptophyta</taxon>
        <taxon>Embryophyta</taxon>
        <taxon>Tracheophyta</taxon>
        <taxon>Spermatophyta</taxon>
        <taxon>Magnoliopsida</taxon>
        <taxon>eudicotyledons</taxon>
        <taxon>Gunneridae</taxon>
        <taxon>Pentapetalae</taxon>
        <taxon>asterids</taxon>
        <taxon>campanulids</taxon>
        <taxon>Apiales</taxon>
        <taxon>Apiaceae</taxon>
        <taxon>Apioideae</taxon>
        <taxon>apioid superclade</taxon>
        <taxon>Tordylieae</taxon>
        <taxon>Tordyliinae</taxon>
        <taxon>Heracleum</taxon>
    </lineage>
</organism>
<evidence type="ECO:0000256" key="11">
    <source>
        <dbReference type="ARBA" id="ARBA00022833"/>
    </source>
</evidence>
<dbReference type="GO" id="GO:0016020">
    <property type="term" value="C:membrane"/>
    <property type="evidence" value="ECO:0007669"/>
    <property type="project" value="UniProtKB-SubCell"/>
</dbReference>
<keyword evidence="10" id="KW-0833">Ubl conjugation pathway</keyword>
<dbReference type="GO" id="GO:0061630">
    <property type="term" value="F:ubiquitin protein ligase activity"/>
    <property type="evidence" value="ECO:0007669"/>
    <property type="project" value="UniProtKB-EC"/>
</dbReference>
<dbReference type="Pfam" id="PF13947">
    <property type="entry name" value="GUB_WAK_bind"/>
    <property type="match status" value="1"/>
</dbReference>
<comment type="caution">
    <text evidence="18">The sequence shown here is derived from an EMBL/GenBank/DDBJ whole genome shotgun (WGS) entry which is preliminary data.</text>
</comment>
<dbReference type="GO" id="GO:0030247">
    <property type="term" value="F:polysaccharide binding"/>
    <property type="evidence" value="ECO:0007669"/>
    <property type="project" value="InterPro"/>
</dbReference>
<dbReference type="InterPro" id="IPR025287">
    <property type="entry name" value="WAK_GUB"/>
</dbReference>
<evidence type="ECO:0000256" key="16">
    <source>
        <dbReference type="SAM" id="SignalP"/>
    </source>
</evidence>
<evidence type="ECO:0000256" key="8">
    <source>
        <dbReference type="ARBA" id="ARBA00022729"/>
    </source>
</evidence>
<evidence type="ECO:0000256" key="14">
    <source>
        <dbReference type="ARBA" id="ARBA00024209"/>
    </source>
</evidence>
<sequence>MGVQLFVYLVVVILNLALKGLVAAKTEAAGEECRITRCSHHGPEIRFPFWVKDQQPEHCGHPAFRVSCHWKDPFVELQYLLNTSLQGIQLLFSVERRVVSISYTSQEIELFDTYGTKNLTLVSTSMLSPHATVPLIFQERSLYKSINTSFLSCPSGVFGESIFVTSLDGENFPVYYFQDFTSTSEPSIASCTKVFSSSLPNYLIVKYPWSIRSWSTPNCRKCEAKGEYCKLMNNETSSNVKTADHSTICFPRGRHQSSIKPIAGIIPGTTLFVLVLVVLLSYIIRSYRQKKYDELKIEMFLTDYKAMKPTRYSYGDIKKITSQSFTNDLEVISESE</sequence>
<comment type="catalytic activity">
    <reaction evidence="1">
        <text>S-ubiquitinyl-[E2 ubiquitin-conjugating enzyme]-L-cysteine + [acceptor protein]-L-lysine = [E2 ubiquitin-conjugating enzyme]-L-cysteine + N(6)-ubiquitinyl-[acceptor protein]-L-lysine.</text>
        <dbReference type="EC" id="2.3.2.27"/>
    </reaction>
</comment>
<dbReference type="EC" id="2.3.2.27" evidence="4"/>
<dbReference type="EMBL" id="JAUIZM010000005">
    <property type="protein sequence ID" value="KAK1385888.1"/>
    <property type="molecule type" value="Genomic_DNA"/>
</dbReference>
<accession>A0AAD8IJV9</accession>
<dbReference type="AlphaFoldDB" id="A0AAD8IJV9"/>
<evidence type="ECO:0000256" key="3">
    <source>
        <dbReference type="ARBA" id="ARBA00004906"/>
    </source>
</evidence>
<keyword evidence="12 15" id="KW-1133">Transmembrane helix</keyword>
<comment type="subcellular location">
    <subcellularLocation>
        <location evidence="2">Membrane</location>
        <topology evidence="2">Single-pass membrane protein</topology>
    </subcellularLocation>
</comment>
<comment type="similarity">
    <text evidence="14">Belongs to the RING-type zinc finger family. ATL subfamily.</text>
</comment>
<dbReference type="Proteomes" id="UP001237642">
    <property type="component" value="Unassembled WGS sequence"/>
</dbReference>
<evidence type="ECO:0000256" key="5">
    <source>
        <dbReference type="ARBA" id="ARBA00022679"/>
    </source>
</evidence>
<keyword evidence="6 15" id="KW-0812">Transmembrane</keyword>
<gene>
    <name evidence="18" type="ORF">POM88_023623</name>
</gene>